<protein>
    <submittedName>
        <fullName evidence="2">Uncharacterized protein</fullName>
    </submittedName>
</protein>
<sequence length="73" mass="8807">MFLFQKVYFGLSFELTKFRLIYYLQLGEDSKNVILICFDSFNKFYLIRILPTFHVIYIIWVVIPVYNPCNLIA</sequence>
<keyword evidence="1" id="KW-0472">Membrane</keyword>
<dbReference type="EMBL" id="CAACVG010006918">
    <property type="protein sequence ID" value="VEN42547.1"/>
    <property type="molecule type" value="Genomic_DNA"/>
</dbReference>
<accession>A0A653C3P2</accession>
<keyword evidence="3" id="KW-1185">Reference proteome</keyword>
<dbReference type="AlphaFoldDB" id="A0A653C3P2"/>
<keyword evidence="1" id="KW-1133">Transmembrane helix</keyword>
<evidence type="ECO:0000256" key="1">
    <source>
        <dbReference type="SAM" id="Phobius"/>
    </source>
</evidence>
<name>A0A653C3P2_CALMS</name>
<dbReference type="OrthoDB" id="6788917at2759"/>
<evidence type="ECO:0000313" key="3">
    <source>
        <dbReference type="Proteomes" id="UP000410492"/>
    </source>
</evidence>
<proteinExistence type="predicted"/>
<keyword evidence="1" id="KW-0812">Transmembrane</keyword>
<organism evidence="2 3">
    <name type="scientific">Callosobruchus maculatus</name>
    <name type="common">Southern cowpea weevil</name>
    <name type="synonym">Pulse bruchid</name>
    <dbReference type="NCBI Taxonomy" id="64391"/>
    <lineage>
        <taxon>Eukaryota</taxon>
        <taxon>Metazoa</taxon>
        <taxon>Ecdysozoa</taxon>
        <taxon>Arthropoda</taxon>
        <taxon>Hexapoda</taxon>
        <taxon>Insecta</taxon>
        <taxon>Pterygota</taxon>
        <taxon>Neoptera</taxon>
        <taxon>Endopterygota</taxon>
        <taxon>Coleoptera</taxon>
        <taxon>Polyphaga</taxon>
        <taxon>Cucujiformia</taxon>
        <taxon>Chrysomeloidea</taxon>
        <taxon>Chrysomelidae</taxon>
        <taxon>Bruchinae</taxon>
        <taxon>Bruchini</taxon>
        <taxon>Callosobruchus</taxon>
    </lineage>
</organism>
<reference evidence="2 3" key="1">
    <citation type="submission" date="2019-01" db="EMBL/GenBank/DDBJ databases">
        <authorList>
            <person name="Sayadi A."/>
        </authorList>
    </citation>
    <scope>NUCLEOTIDE SEQUENCE [LARGE SCALE GENOMIC DNA]</scope>
</reference>
<feature type="non-terminal residue" evidence="2">
    <location>
        <position position="73"/>
    </location>
</feature>
<dbReference type="Proteomes" id="UP000410492">
    <property type="component" value="Unassembled WGS sequence"/>
</dbReference>
<gene>
    <name evidence="2" type="ORF">CALMAC_LOCUS5992</name>
</gene>
<feature type="transmembrane region" description="Helical" evidence="1">
    <location>
        <begin position="45"/>
        <end position="66"/>
    </location>
</feature>
<evidence type="ECO:0000313" key="2">
    <source>
        <dbReference type="EMBL" id="VEN42547.1"/>
    </source>
</evidence>